<evidence type="ECO:0000313" key="1">
    <source>
        <dbReference type="EMBL" id="URI07102.1"/>
    </source>
</evidence>
<keyword evidence="2" id="KW-1185">Reference proteome</keyword>
<evidence type="ECO:0000313" key="2">
    <source>
        <dbReference type="Proteomes" id="UP001056201"/>
    </source>
</evidence>
<dbReference type="RefSeq" id="WP_250195367.1">
    <property type="nucleotide sequence ID" value="NZ_CP097635.1"/>
</dbReference>
<reference evidence="1" key="1">
    <citation type="submission" date="2022-05" db="EMBL/GenBank/DDBJ databases">
        <title>An RpoN-dependent PEP-CTERM gene is involved in floc formation of an Aquincola tertiaricarbonis strain.</title>
        <authorList>
            <person name="Qiu D."/>
            <person name="Xia M."/>
        </authorList>
    </citation>
    <scope>NUCLEOTIDE SEQUENCE</scope>
    <source>
        <strain evidence="1">RN12</strain>
    </source>
</reference>
<dbReference type="EMBL" id="CP097635">
    <property type="protein sequence ID" value="URI07102.1"/>
    <property type="molecule type" value="Genomic_DNA"/>
</dbReference>
<organism evidence="1 2">
    <name type="scientific">Aquincola tertiaricarbonis</name>
    <dbReference type="NCBI Taxonomy" id="391953"/>
    <lineage>
        <taxon>Bacteria</taxon>
        <taxon>Pseudomonadati</taxon>
        <taxon>Pseudomonadota</taxon>
        <taxon>Betaproteobacteria</taxon>
        <taxon>Burkholderiales</taxon>
        <taxon>Sphaerotilaceae</taxon>
        <taxon>Aquincola</taxon>
    </lineage>
</organism>
<gene>
    <name evidence="1" type="ORF">MW290_00300</name>
</gene>
<accession>A0ABY4S1S3</accession>
<name>A0ABY4S1S3_AQUTE</name>
<proteinExistence type="predicted"/>
<dbReference type="Proteomes" id="UP001056201">
    <property type="component" value="Chromosome 1"/>
</dbReference>
<protein>
    <submittedName>
        <fullName evidence="1">Uncharacterized protein</fullName>
    </submittedName>
</protein>
<sequence>MAEPLREPLLLGWFRWPAEGLAAALDLPALHAAGASALYRAVEGDDARLYAPAGADEAALRLLLPAATVWQPLQPLWQREGEAAGQPAPWHYVVATDVLAEHEADFNAWYETEHAPGLAAVPGTVRASRWLAPGASPRYHACYDLARREAFGSPPWLAVRATDWSSQVRPHFRNTHRTMYRQVALTGG</sequence>